<evidence type="ECO:0000259" key="6">
    <source>
        <dbReference type="PROSITE" id="PS51720"/>
    </source>
</evidence>
<dbReference type="PROSITE" id="PS51720">
    <property type="entry name" value="G_AIG1"/>
    <property type="match status" value="1"/>
</dbReference>
<dbReference type="SUPFAM" id="SSF52540">
    <property type="entry name" value="P-loop containing nucleoside triphosphate hydrolases"/>
    <property type="match status" value="1"/>
</dbReference>
<evidence type="ECO:0000256" key="4">
    <source>
        <dbReference type="SAM" id="Coils"/>
    </source>
</evidence>
<evidence type="ECO:0000256" key="1">
    <source>
        <dbReference type="ARBA" id="ARBA00008535"/>
    </source>
</evidence>
<dbReference type="PANTHER" id="PTHR10903">
    <property type="entry name" value="GTPASE, IMAP FAMILY MEMBER-RELATED"/>
    <property type="match status" value="1"/>
</dbReference>
<dbReference type="EMBL" id="JARO02017860">
    <property type="protein sequence ID" value="KPP57040.1"/>
    <property type="molecule type" value="Genomic_DNA"/>
</dbReference>
<dbReference type="STRING" id="113540.ENSSFOP00015050718"/>
<dbReference type="InterPro" id="IPR045058">
    <property type="entry name" value="GIMA/IAN/Toc"/>
</dbReference>
<comment type="caution">
    <text evidence="7">The sequence shown here is derived from an EMBL/GenBank/DDBJ whole genome shotgun (WGS) entry which is preliminary data.</text>
</comment>
<keyword evidence="2" id="KW-0547">Nucleotide-binding</keyword>
<comment type="similarity">
    <text evidence="1">Belongs to the TRAFAC class TrmE-Era-EngA-EngB-Septin-like GTPase superfamily. AIG1/Toc34/Toc159-like paraseptin GTPase family. IAN subfamily.</text>
</comment>
<feature type="coiled-coil region" evidence="4">
    <location>
        <begin position="261"/>
        <end position="344"/>
    </location>
</feature>
<protein>
    <submittedName>
        <fullName evidence="7">GTPase IMAP family member 8-like</fullName>
    </submittedName>
</protein>
<dbReference type="FunFam" id="3.40.50.300:FF:002274">
    <property type="entry name" value="Si:dkeyp-69e1.8"/>
    <property type="match status" value="1"/>
</dbReference>
<dbReference type="Pfam" id="PF04548">
    <property type="entry name" value="AIG1"/>
    <property type="match status" value="1"/>
</dbReference>
<feature type="compositionally biased region" description="Basic and acidic residues" evidence="5">
    <location>
        <begin position="360"/>
        <end position="370"/>
    </location>
</feature>
<feature type="region of interest" description="Disordered" evidence="5">
    <location>
        <begin position="360"/>
        <end position="410"/>
    </location>
</feature>
<reference evidence="7 8" key="1">
    <citation type="submission" date="2015-08" db="EMBL/GenBank/DDBJ databases">
        <title>The genome of the Asian arowana (Scleropages formosus).</title>
        <authorList>
            <person name="Tan M.H."/>
            <person name="Gan H.M."/>
            <person name="Croft L.J."/>
            <person name="Austin C.M."/>
        </authorList>
    </citation>
    <scope>NUCLEOTIDE SEQUENCE [LARGE SCALE GENOMIC DNA]</scope>
    <source>
        <strain evidence="7">Aro1</strain>
    </source>
</reference>
<keyword evidence="4" id="KW-0175">Coiled coil</keyword>
<proteinExistence type="inferred from homology"/>
<feature type="compositionally biased region" description="Basic and acidic residues" evidence="5">
    <location>
        <begin position="388"/>
        <end position="410"/>
    </location>
</feature>
<dbReference type="InterPro" id="IPR027417">
    <property type="entry name" value="P-loop_NTPase"/>
</dbReference>
<feature type="region of interest" description="Disordered" evidence="5">
    <location>
        <begin position="429"/>
        <end position="448"/>
    </location>
</feature>
<dbReference type="PANTHER" id="PTHR10903:SF167">
    <property type="entry name" value="GTPASE IMAP FAMILY MEMBER 6-RELATED"/>
    <property type="match status" value="1"/>
</dbReference>
<feature type="region of interest" description="Disordered" evidence="5">
    <location>
        <begin position="464"/>
        <end position="485"/>
    </location>
</feature>
<dbReference type="AlphaFoldDB" id="A0A0P7W3I2"/>
<feature type="compositionally biased region" description="Basic and acidic residues" evidence="5">
    <location>
        <begin position="510"/>
        <end position="539"/>
    </location>
</feature>
<feature type="region of interest" description="Disordered" evidence="5">
    <location>
        <begin position="502"/>
        <end position="566"/>
    </location>
</feature>
<keyword evidence="3" id="KW-0342">GTP-binding</keyword>
<accession>A0A0P7W3I2</accession>
<evidence type="ECO:0000256" key="2">
    <source>
        <dbReference type="ARBA" id="ARBA00022741"/>
    </source>
</evidence>
<evidence type="ECO:0000313" key="7">
    <source>
        <dbReference type="EMBL" id="KPP57040.1"/>
    </source>
</evidence>
<feature type="domain" description="AIG1-type G" evidence="6">
    <location>
        <begin position="42"/>
        <end position="242"/>
    </location>
</feature>
<evidence type="ECO:0000256" key="3">
    <source>
        <dbReference type="ARBA" id="ARBA00023134"/>
    </source>
</evidence>
<gene>
    <name evidence="7" type="ORF">Z043_125278</name>
</gene>
<organism evidence="7 8">
    <name type="scientific">Scleropages formosus</name>
    <name type="common">Asian bonytongue</name>
    <name type="synonym">Osteoglossum formosum</name>
    <dbReference type="NCBI Taxonomy" id="113540"/>
    <lineage>
        <taxon>Eukaryota</taxon>
        <taxon>Metazoa</taxon>
        <taxon>Chordata</taxon>
        <taxon>Craniata</taxon>
        <taxon>Vertebrata</taxon>
        <taxon>Euteleostomi</taxon>
        <taxon>Actinopterygii</taxon>
        <taxon>Neopterygii</taxon>
        <taxon>Teleostei</taxon>
        <taxon>Osteoglossocephala</taxon>
        <taxon>Osteoglossomorpha</taxon>
        <taxon>Osteoglossiformes</taxon>
        <taxon>Osteoglossidae</taxon>
        <taxon>Scleropages</taxon>
    </lineage>
</organism>
<dbReference type="GO" id="GO:0005525">
    <property type="term" value="F:GTP binding"/>
    <property type="evidence" value="ECO:0007669"/>
    <property type="project" value="UniProtKB-KW"/>
</dbReference>
<name>A0A0P7W3I2_SCLFO</name>
<dbReference type="CDD" id="cd01852">
    <property type="entry name" value="AIG1"/>
    <property type="match status" value="1"/>
</dbReference>
<evidence type="ECO:0000256" key="5">
    <source>
        <dbReference type="SAM" id="MobiDB-lite"/>
    </source>
</evidence>
<dbReference type="InterPro" id="IPR006703">
    <property type="entry name" value="G_AIG1"/>
</dbReference>
<sequence length="566" mass="66122">MSLQNANHPLRKRVVRQKLHRRVYSAVFCLTASEVPPASPRESELRLVLLGRTGSGKSAAGNTILGKEVFVSQANSSSVTQETDKKKGVIAGRKVALVDTADWFTLGLSEKEIEDDVGLCYSLSSPGPHAFLLVVPVGRYIDKERGELDKMIKIFGKDSLGHTMILFTHGDELKDKTIQEFIQTGTEDLKWLIEQCGYRYHVLNNHVLKDNTQVEELLGKVDEMIDKHNGSSYCNEKYRATESHIINVQKRLLMERRGQKNSEEEEVLMKHQKEMKNIETELNECKRRLENLEKDIEDLKEELRKERQENTEKQKLLHEAEEEKSREEKKFMELEESYREVKKSYDEIIKIRQVEEEKAREGAERHRETLLKLSEITAESTTAAQQLRAKEEERKRLETEMDRMRETCHEKDKEIEGLRQMELEKDREIEGLRQREGRELEKDKETDKLKQMELEKNREIDRLRQTEVQKDKEMDRLRQSNEKKKAKINRLEADLKSARAIVAKATAMKQESEESSRGESKDERTERHRESFHWLREMAQRLATIQQEISGDPDVPEGENREDVTP</sequence>
<dbReference type="Gene3D" id="3.40.50.300">
    <property type="entry name" value="P-loop containing nucleotide triphosphate hydrolases"/>
    <property type="match status" value="1"/>
</dbReference>
<dbReference type="Proteomes" id="UP000034805">
    <property type="component" value="Unassembled WGS sequence"/>
</dbReference>
<evidence type="ECO:0000313" key="8">
    <source>
        <dbReference type="Proteomes" id="UP000034805"/>
    </source>
</evidence>